<dbReference type="SUPFAM" id="SSF52540">
    <property type="entry name" value="P-loop containing nucleoside triphosphate hydrolases"/>
    <property type="match status" value="1"/>
</dbReference>
<keyword evidence="9" id="KW-0413">Isomerase</keyword>
<dbReference type="InterPro" id="IPR002130">
    <property type="entry name" value="Cyclophilin-type_PPIase_dom"/>
</dbReference>
<evidence type="ECO:0000256" key="4">
    <source>
        <dbReference type="ARBA" id="ARBA00013194"/>
    </source>
</evidence>
<evidence type="ECO:0000256" key="8">
    <source>
        <dbReference type="ARBA" id="ARBA00023110"/>
    </source>
</evidence>
<feature type="coiled-coil region" evidence="13">
    <location>
        <begin position="370"/>
        <end position="421"/>
    </location>
</feature>
<protein>
    <recommendedName>
        <fullName evidence="12">Peptidyl-prolyl cis-trans isomerase, rhodopsin-specific isozyme</fullName>
        <ecNumber evidence="4">5.2.1.8</ecNumber>
    </recommendedName>
    <alternativeName>
        <fullName evidence="10">Rotamase</fullName>
    </alternativeName>
    <alternativeName>
        <fullName evidence="5">Structural maintenance of chromosomes protein 5</fullName>
    </alternativeName>
</protein>
<sequence length="1275" mass="147567">MEGNGIEKGIITQIYLENFVTYNKVVIKPGRNLNLIIGPNGTGKSTIVCAIVLGLGGKPNIIGRALHVKDYIKNGCNDAKIEITLKENHSKFVNITRIFNRMGKSYWLINGQSTTSAAVQELTNSFNIQVDNLCQFLPQDKVHDFSKMNAQELLESTERSVGDPILLEHHTKLKEYRNQHKDLETQLASKRRLLETRTQKYEHLKGIVSTIKEKKAIKNKILTLKQKKAWMQYDQKRKQLVEVKKKRDVAENKVKSVQTKLMPINDMMQKIQSDINMQQDIVNDYNSNKVIGTTSKANEVMTKILQIENEIKEIENECSRKIQAEQNRDQDINFAQQQKSKLDNDLSLMIKDIGSEETLEMKQKEILSLLEKQKRVNNNLANQITISKQEHERIEREIRAVKEEEKSINIEAKRLELLRQRSPDTYRGVLWLRENQDKFRGKIYEPMLMLINVKDVTYSKYLERIIPLRDLIAFVCENKEDMNLLTKYLRDQQKLQVNVVHSDPNRKMYTDPNIPLNSIRRFGFEYYLASLFDAPSAIMKYLIPSYNLNNIPVGSHVVEKNVDNVPRSLSCYFSENYIYSVNMSKYTGQSSIKKIQVVGNGILSIVLDTNKLKQMEERLSVLAKKREEILREVKEIEEKMCAENKQLDIYRETRTKYQHNIQQIQALRNRISIASKKIAILENERTSKEEIIAMHNKKIQTILHNQLDKYREYNSLLKDCLKYVTINEQAKLKLYLYKQLLITRENEIQELKEKLSEAEKTLKEIEFDYKPLKQEAIKAYNEAKDLTNGFNPQDEEFKSINQIFAKLPLTIEEIDKEIAVAQTKVFCMKQNVDAENIFREYEEVETDMHSLKESIERETLQLESITQDTVRLREKWFPPLERLIEQINVNFSSHFSDMKCAGEVTLFHGDNIMDFDQYGLKIRVKFRDTDELQELTRHHQSGGERSLTTAIYMISLQELSRVPFRCVDEINQGMDAVNERRVFELLVNITGKPGSSQYFLLTPKLLPNLSYCQTVTVHCVFNGPFMIPHSELDVEEYYRSIANRKRDFYSESEDDVVGKYAATFTVTDKVYFDVMIDDHPAGRIVLGLFGDVAPKTVKNFLTIATTGIDGRTYAGTPFHRIIKKFMIQGGDIENGDGTGSISIYGKYFDDENFDLQHTGPFFLSMANAGENTNGCQFFITTVATPWLDGKHTVFGKVIEGHSVVFKIEQTKTDVHDKPVKPVVISESGVIPVTSPFFVSDDPYNIWEWIKATCVPLTFSFTVLGFFHWMMKQLDV</sequence>
<feature type="domain" description="PPIase cyclophilin-type" evidence="14">
    <location>
        <begin position="1071"/>
        <end position="1229"/>
    </location>
</feature>
<evidence type="ECO:0000256" key="10">
    <source>
        <dbReference type="ARBA" id="ARBA00029569"/>
    </source>
</evidence>
<dbReference type="InterPro" id="IPR029000">
    <property type="entry name" value="Cyclophilin-like_dom_sf"/>
</dbReference>
<dbReference type="EMBL" id="JAUDFV010000155">
    <property type="protein sequence ID" value="KAL2714926.1"/>
    <property type="molecule type" value="Genomic_DNA"/>
</dbReference>
<dbReference type="FunFam" id="2.40.100.10:FF:000019">
    <property type="entry name" value="Peptidyl-prolyl cis-trans isomerase"/>
    <property type="match status" value="1"/>
</dbReference>
<keyword evidence="7 13" id="KW-0175">Coiled coil</keyword>
<evidence type="ECO:0000256" key="13">
    <source>
        <dbReference type="SAM" id="Coils"/>
    </source>
</evidence>
<feature type="coiled-coil region" evidence="13">
    <location>
        <begin position="612"/>
        <end position="639"/>
    </location>
</feature>
<evidence type="ECO:0000256" key="1">
    <source>
        <dbReference type="ARBA" id="ARBA00000971"/>
    </source>
</evidence>
<proteinExistence type="inferred from homology"/>
<feature type="coiled-coil region" evidence="13">
    <location>
        <begin position="834"/>
        <end position="868"/>
    </location>
</feature>
<dbReference type="Pfam" id="PF00160">
    <property type="entry name" value="Pro_isomerase"/>
    <property type="match status" value="1"/>
</dbReference>
<dbReference type="Proteomes" id="UP001607302">
    <property type="component" value="Unassembled WGS sequence"/>
</dbReference>
<comment type="similarity">
    <text evidence="3">Belongs to the SMC family. SMC5 subfamily.</text>
</comment>
<dbReference type="Pfam" id="PF13476">
    <property type="entry name" value="AAA_23"/>
    <property type="match status" value="1"/>
</dbReference>
<evidence type="ECO:0000313" key="15">
    <source>
        <dbReference type="EMBL" id="KAL2714926.1"/>
    </source>
</evidence>
<comment type="catalytic activity">
    <reaction evidence="1">
        <text>[protein]-peptidylproline (omega=180) = [protein]-peptidylproline (omega=0)</text>
        <dbReference type="Rhea" id="RHEA:16237"/>
        <dbReference type="Rhea" id="RHEA-COMP:10747"/>
        <dbReference type="Rhea" id="RHEA-COMP:10748"/>
        <dbReference type="ChEBI" id="CHEBI:83833"/>
        <dbReference type="ChEBI" id="CHEBI:83834"/>
        <dbReference type="EC" id="5.2.1.8"/>
    </reaction>
</comment>
<accession>A0ABD2A2R9</accession>
<comment type="similarity">
    <text evidence="2">Belongs to the cyclophilin-type PPIase family.</text>
</comment>
<keyword evidence="16" id="KW-1185">Reference proteome</keyword>
<dbReference type="InterPro" id="IPR027417">
    <property type="entry name" value="P-loop_NTPase"/>
</dbReference>
<organism evidence="15 16">
    <name type="scientific">Vespula squamosa</name>
    <name type="common">Southern yellow jacket</name>
    <name type="synonym">Wasp</name>
    <dbReference type="NCBI Taxonomy" id="30214"/>
    <lineage>
        <taxon>Eukaryota</taxon>
        <taxon>Metazoa</taxon>
        <taxon>Ecdysozoa</taxon>
        <taxon>Arthropoda</taxon>
        <taxon>Hexapoda</taxon>
        <taxon>Insecta</taxon>
        <taxon>Pterygota</taxon>
        <taxon>Neoptera</taxon>
        <taxon>Endopterygota</taxon>
        <taxon>Hymenoptera</taxon>
        <taxon>Apocrita</taxon>
        <taxon>Aculeata</taxon>
        <taxon>Vespoidea</taxon>
        <taxon>Vespidae</taxon>
        <taxon>Vespinae</taxon>
        <taxon>Vespula</taxon>
    </lineage>
</organism>
<dbReference type="AlphaFoldDB" id="A0ABD2A2R9"/>
<dbReference type="EC" id="5.2.1.8" evidence="4"/>
<evidence type="ECO:0000259" key="14">
    <source>
        <dbReference type="PROSITE" id="PS50072"/>
    </source>
</evidence>
<evidence type="ECO:0000313" key="16">
    <source>
        <dbReference type="Proteomes" id="UP001607302"/>
    </source>
</evidence>
<dbReference type="InterPro" id="IPR020892">
    <property type="entry name" value="Cyclophilin-type_PPIase_CS"/>
</dbReference>
<evidence type="ECO:0000256" key="6">
    <source>
        <dbReference type="ARBA" id="ARBA00022729"/>
    </source>
</evidence>
<dbReference type="SUPFAM" id="SSF50891">
    <property type="entry name" value="Cyclophilin-like"/>
    <property type="match status" value="1"/>
</dbReference>
<name>A0ABD2A2R9_VESSQ</name>
<keyword evidence="8" id="KW-0697">Rotamase</keyword>
<evidence type="ECO:0000256" key="7">
    <source>
        <dbReference type="ARBA" id="ARBA00023054"/>
    </source>
</evidence>
<feature type="coiled-coil region" evidence="13">
    <location>
        <begin position="297"/>
        <end position="327"/>
    </location>
</feature>
<evidence type="ECO:0000256" key="3">
    <source>
        <dbReference type="ARBA" id="ARBA00010171"/>
    </source>
</evidence>
<dbReference type="GO" id="GO:0003755">
    <property type="term" value="F:peptidyl-prolyl cis-trans isomerase activity"/>
    <property type="evidence" value="ECO:0007669"/>
    <property type="project" value="UniProtKB-KW"/>
</dbReference>
<dbReference type="Gene3D" id="3.40.50.300">
    <property type="entry name" value="P-loop containing nucleotide triphosphate hydrolases"/>
    <property type="match status" value="2"/>
</dbReference>
<evidence type="ECO:0000256" key="12">
    <source>
        <dbReference type="ARBA" id="ARBA00070381"/>
    </source>
</evidence>
<feature type="coiled-coil region" evidence="13">
    <location>
        <begin position="233"/>
        <end position="260"/>
    </location>
</feature>
<evidence type="ECO:0000256" key="5">
    <source>
        <dbReference type="ARBA" id="ARBA00018687"/>
    </source>
</evidence>
<dbReference type="Gene3D" id="2.40.100.10">
    <property type="entry name" value="Cyclophilin-like"/>
    <property type="match status" value="1"/>
</dbReference>
<gene>
    <name evidence="15" type="ORF">V1478_014624</name>
</gene>
<feature type="coiled-coil region" evidence="13">
    <location>
        <begin position="741"/>
        <end position="775"/>
    </location>
</feature>
<evidence type="ECO:0000256" key="2">
    <source>
        <dbReference type="ARBA" id="ARBA00007365"/>
    </source>
</evidence>
<evidence type="ECO:0000256" key="11">
    <source>
        <dbReference type="ARBA" id="ARBA00056644"/>
    </source>
</evidence>
<dbReference type="PRINTS" id="PR00153">
    <property type="entry name" value="CSAPPISMRASE"/>
</dbReference>
<feature type="coiled-coil region" evidence="13">
    <location>
        <begin position="166"/>
        <end position="193"/>
    </location>
</feature>
<keyword evidence="6" id="KW-0732">Signal</keyword>
<comment type="function">
    <text evidence="11">PPIases accelerate the folding of proteins. It catalyzes the cis-trans isomerization of proline imidic peptide bonds in oligopeptides. Acts on the folding of rhodopsin RH1 and RH2 (but not RH3) and is required for visual transduction.</text>
</comment>
<reference evidence="15 16" key="1">
    <citation type="journal article" date="2024" name="Ann. Entomol. Soc. Am.">
        <title>Genomic analyses of the southern and eastern yellowjacket wasps (Hymenoptera: Vespidae) reveal evolutionary signatures of social life.</title>
        <authorList>
            <person name="Catto M.A."/>
            <person name="Caine P.B."/>
            <person name="Orr S.E."/>
            <person name="Hunt B.G."/>
            <person name="Goodisman M.A.D."/>
        </authorList>
    </citation>
    <scope>NUCLEOTIDE SEQUENCE [LARGE SCALE GENOMIC DNA]</scope>
    <source>
        <strain evidence="15">233</strain>
        <tissue evidence="15">Head and thorax</tissue>
    </source>
</reference>
<evidence type="ECO:0000256" key="9">
    <source>
        <dbReference type="ARBA" id="ARBA00023235"/>
    </source>
</evidence>
<comment type="caution">
    <text evidence="15">The sequence shown here is derived from an EMBL/GenBank/DDBJ whole genome shotgun (WGS) entry which is preliminary data.</text>
</comment>
<dbReference type="PROSITE" id="PS00170">
    <property type="entry name" value="CSA_PPIASE_1"/>
    <property type="match status" value="1"/>
</dbReference>
<dbReference type="PANTHER" id="PTHR45916">
    <property type="entry name" value="STRUCTURAL MAINTENANCE OF CHROMOSOMES PROTEIN 5"/>
    <property type="match status" value="1"/>
</dbReference>
<dbReference type="InterPro" id="IPR038729">
    <property type="entry name" value="Rad50/SbcC_AAA"/>
</dbReference>
<dbReference type="PANTHER" id="PTHR45916:SF1">
    <property type="entry name" value="STRUCTURAL MAINTENANCE OF CHROMOSOMES PROTEIN 5"/>
    <property type="match status" value="1"/>
</dbReference>
<dbReference type="PROSITE" id="PS50072">
    <property type="entry name" value="CSA_PPIASE_2"/>
    <property type="match status" value="1"/>
</dbReference>